<dbReference type="AlphaFoldDB" id="A0A0G4QH75"/>
<evidence type="ECO:0000313" key="1">
    <source>
        <dbReference type="EMBL" id="CRL65233.1"/>
    </source>
</evidence>
<name>A0A0G4QH75_9GAMM</name>
<sequence length="69" mass="7833">MAHELNLESVAKKSSQLNALLFQLNNLRIPESPDVETLIELAHELSGDVVNWILEENAQRDNDHGKRNN</sequence>
<proteinExistence type="predicted"/>
<evidence type="ECO:0000313" key="2">
    <source>
        <dbReference type="Proteomes" id="UP000183920"/>
    </source>
</evidence>
<protein>
    <submittedName>
        <fullName evidence="1">Uncharacterized protein</fullName>
    </submittedName>
</protein>
<gene>
    <name evidence="1" type="ORF">BN1804_03395</name>
</gene>
<accession>A0A0G4QH75</accession>
<dbReference type="RefSeq" id="WP_072065075.1">
    <property type="nucleotide sequence ID" value="NZ_CVRY01000008.1"/>
</dbReference>
<organism evidence="1 2">
    <name type="scientific">Proteus penneri</name>
    <dbReference type="NCBI Taxonomy" id="102862"/>
    <lineage>
        <taxon>Bacteria</taxon>
        <taxon>Pseudomonadati</taxon>
        <taxon>Pseudomonadota</taxon>
        <taxon>Gammaproteobacteria</taxon>
        <taxon>Enterobacterales</taxon>
        <taxon>Morganellaceae</taxon>
        <taxon>Proteus</taxon>
    </lineage>
</organism>
<dbReference type="Proteomes" id="UP000183920">
    <property type="component" value="Unassembled WGS sequence"/>
</dbReference>
<dbReference type="EMBL" id="CVRY01000008">
    <property type="protein sequence ID" value="CRL65233.1"/>
    <property type="molecule type" value="Genomic_DNA"/>
</dbReference>
<reference evidence="2" key="1">
    <citation type="submission" date="2015-06" db="EMBL/GenBank/DDBJ databases">
        <authorList>
            <person name="Urmite Genomes"/>
        </authorList>
    </citation>
    <scope>NUCLEOTIDE SEQUENCE [LARGE SCALE GENOMIC DNA]</scope>
    <source>
        <strain evidence="2">CSUR P1867</strain>
    </source>
</reference>